<keyword evidence="5 6" id="KW-0472">Membrane</keyword>
<evidence type="ECO:0000313" key="9">
    <source>
        <dbReference type="Proteomes" id="UP000260812"/>
    </source>
</evidence>
<evidence type="ECO:0000256" key="3">
    <source>
        <dbReference type="ARBA" id="ARBA00022692"/>
    </source>
</evidence>
<dbReference type="PIRSF" id="PIRSF018968">
    <property type="entry name" value="ABC_permease_BceB"/>
    <property type="match status" value="1"/>
</dbReference>
<dbReference type="Pfam" id="PF02687">
    <property type="entry name" value="FtsX"/>
    <property type="match status" value="1"/>
</dbReference>
<keyword evidence="9" id="KW-1185">Reference proteome</keyword>
<dbReference type="GeneID" id="97987012"/>
<dbReference type="InterPro" id="IPR003838">
    <property type="entry name" value="ABC3_permease_C"/>
</dbReference>
<comment type="similarity">
    <text evidence="6">Belongs to the ABC-4 integral membrane protein family.</text>
</comment>
<accession>A0A3E3I6L6</accession>
<evidence type="ECO:0000259" key="7">
    <source>
        <dbReference type="Pfam" id="PF02687"/>
    </source>
</evidence>
<dbReference type="EMBL" id="QVLV01000005">
    <property type="protein sequence ID" value="RGE61688.1"/>
    <property type="molecule type" value="Genomic_DNA"/>
</dbReference>
<dbReference type="GO" id="GO:0055085">
    <property type="term" value="P:transmembrane transport"/>
    <property type="evidence" value="ECO:0007669"/>
    <property type="project" value="UniProtKB-UniRule"/>
</dbReference>
<evidence type="ECO:0000256" key="4">
    <source>
        <dbReference type="ARBA" id="ARBA00022989"/>
    </source>
</evidence>
<feature type="transmembrane region" description="Helical" evidence="6">
    <location>
        <begin position="653"/>
        <end position="679"/>
    </location>
</feature>
<reference evidence="8 9" key="1">
    <citation type="submission" date="2018-08" db="EMBL/GenBank/DDBJ databases">
        <title>A genome reference for cultivated species of the human gut microbiota.</title>
        <authorList>
            <person name="Zou Y."/>
            <person name="Xue W."/>
            <person name="Luo G."/>
        </authorList>
    </citation>
    <scope>NUCLEOTIDE SEQUENCE [LARGE SCALE GENOMIC DNA]</scope>
    <source>
        <strain evidence="8 9">TF05-5AC</strain>
    </source>
</reference>
<keyword evidence="3 6" id="KW-0812">Transmembrane</keyword>
<feature type="domain" description="ABC3 transporter permease C-terminal" evidence="7">
    <location>
        <begin position="59"/>
        <end position="179"/>
    </location>
</feature>
<feature type="transmembrane region" description="Helical" evidence="6">
    <location>
        <begin position="557"/>
        <end position="583"/>
    </location>
</feature>
<feature type="transmembrane region" description="Helical" evidence="6">
    <location>
        <begin position="285"/>
        <end position="307"/>
    </location>
</feature>
<evidence type="ECO:0000256" key="2">
    <source>
        <dbReference type="ARBA" id="ARBA00022475"/>
    </source>
</evidence>
<proteinExistence type="inferred from homology"/>
<keyword evidence="2 6" id="KW-1003">Cell membrane</keyword>
<dbReference type="RefSeq" id="WP_117544318.1">
    <property type="nucleotide sequence ID" value="NZ_JBKVWB010000006.1"/>
</dbReference>
<dbReference type="PANTHER" id="PTHR46795:SF3">
    <property type="entry name" value="ABC TRANSPORTER PERMEASE"/>
    <property type="match status" value="1"/>
</dbReference>
<sequence length="686" mass="77194">MLTKLSLRNAGRTWKDYLVFFVTLVLIAAIMFSFNGLLFDPDIRTLETDSYIIAVMLGIATFFILLVLAWLIQYMIRFMMKKRSREFATYLLLGMKRRQITHIFWGESLALGAMAFLLGTIIGLFLRQFLFACFYTLIGKSYRLDFSWNTPSFLMTLLCFFSCYLLALLFHQKKFRGMNIAGLVRADRENECIREGNLITGAATSLAGIAYFVIFGTVLYFKGGSLDNDDIIRMIVLLILSIYLLYWGLASLFSLYLKKRGKRIYHGTNLFLIRQLSSKIRTMRFTFGTLTVLFTLSLLGCSLALMLNQYQNTQLIYKYPFSVSILGNASSTMESEQAAINGLSPDAVTHVYKVYHNGGEQMRTYYLTHLRAFAKYGGNPGNGPGGGASASVDSLISMPDGIWAQYYNHDPFMRLSDYNALRRMLGFPEAELPEGGYLLQTKYRLLKELGDDVYQVTVPAGGSELYLAGIYTDAFCQDGHNGSDYILVTDDDVVEQMEVYYTELASMIPGTLSDEQIGAIYSSHTDYSDIIASGTDTMTLTITDTLISQELLAEGKWGYTSISLPMVYIGLVYLCVALTILSVQQLSDSGKYRYHCQLLSSLGLRRKQINRTLLKQMAWFYLCPILPAVLISGMAVIIISGKFVNATGVSGSAFTYFGTSFLIFVGIYLLYFIAAYVGFVRDVWKE</sequence>
<dbReference type="InterPro" id="IPR052536">
    <property type="entry name" value="ABC-4_Integral_Memb_Prot"/>
</dbReference>
<comment type="subcellular location">
    <subcellularLocation>
        <location evidence="1 6">Cell membrane</location>
        <topology evidence="1 6">Multi-pass membrane protein</topology>
    </subcellularLocation>
</comment>
<dbReference type="PANTHER" id="PTHR46795">
    <property type="entry name" value="ABC TRANSPORTER PERMEASE-RELATED-RELATED"/>
    <property type="match status" value="1"/>
</dbReference>
<gene>
    <name evidence="8" type="ORF">DXC51_08995</name>
</gene>
<feature type="transmembrane region" description="Helical" evidence="6">
    <location>
        <begin position="618"/>
        <end position="641"/>
    </location>
</feature>
<dbReference type="GO" id="GO:0005886">
    <property type="term" value="C:plasma membrane"/>
    <property type="evidence" value="ECO:0007669"/>
    <property type="project" value="UniProtKB-SubCell"/>
</dbReference>
<protein>
    <submittedName>
        <fullName evidence="8">ABC transporter permease</fullName>
    </submittedName>
</protein>
<comment type="caution">
    <text evidence="8">The sequence shown here is derived from an EMBL/GenBank/DDBJ whole genome shotgun (WGS) entry which is preliminary data.</text>
</comment>
<feature type="transmembrane region" description="Helical" evidence="6">
    <location>
        <begin position="146"/>
        <end position="170"/>
    </location>
</feature>
<dbReference type="AlphaFoldDB" id="A0A3E3I6L6"/>
<feature type="transmembrane region" description="Helical" evidence="6">
    <location>
        <begin position="231"/>
        <end position="257"/>
    </location>
</feature>
<feature type="transmembrane region" description="Helical" evidence="6">
    <location>
        <begin position="17"/>
        <end position="39"/>
    </location>
</feature>
<evidence type="ECO:0000313" key="8">
    <source>
        <dbReference type="EMBL" id="RGE61688.1"/>
    </source>
</evidence>
<feature type="transmembrane region" description="Helical" evidence="6">
    <location>
        <begin position="103"/>
        <end position="126"/>
    </location>
</feature>
<dbReference type="InterPro" id="IPR027022">
    <property type="entry name" value="ABC_permease_BceB-typ"/>
</dbReference>
<feature type="transmembrane region" description="Helical" evidence="6">
    <location>
        <begin position="198"/>
        <end position="219"/>
    </location>
</feature>
<evidence type="ECO:0000256" key="6">
    <source>
        <dbReference type="PIRNR" id="PIRNR018968"/>
    </source>
</evidence>
<evidence type="ECO:0000256" key="5">
    <source>
        <dbReference type="ARBA" id="ARBA00023136"/>
    </source>
</evidence>
<keyword evidence="6" id="KW-0813">Transport</keyword>
<feature type="transmembrane region" description="Helical" evidence="6">
    <location>
        <begin position="51"/>
        <end position="76"/>
    </location>
</feature>
<evidence type="ECO:0000256" key="1">
    <source>
        <dbReference type="ARBA" id="ARBA00004651"/>
    </source>
</evidence>
<dbReference type="Proteomes" id="UP000260812">
    <property type="component" value="Unassembled WGS sequence"/>
</dbReference>
<name>A0A3E3I6L6_9FIRM</name>
<organism evidence="8 9">
    <name type="scientific">Eisenbergiella massiliensis</name>
    <dbReference type="NCBI Taxonomy" id="1720294"/>
    <lineage>
        <taxon>Bacteria</taxon>
        <taxon>Bacillati</taxon>
        <taxon>Bacillota</taxon>
        <taxon>Clostridia</taxon>
        <taxon>Lachnospirales</taxon>
        <taxon>Lachnospiraceae</taxon>
        <taxon>Eisenbergiella</taxon>
    </lineage>
</organism>
<keyword evidence="4 6" id="KW-1133">Transmembrane helix</keyword>